<name>A0ABX4ZZV5_9ENTR</name>
<proteinExistence type="predicted"/>
<comment type="caution">
    <text evidence="3">The sequence shown here is derived from an EMBL/GenBank/DDBJ whole genome shotgun (WGS) entry which is preliminary data.</text>
</comment>
<dbReference type="PANTHER" id="PTHR33420">
    <property type="entry name" value="FIMBRIAL SUBUNIT ELFA-RELATED"/>
    <property type="match status" value="1"/>
</dbReference>
<dbReference type="InterPro" id="IPR008966">
    <property type="entry name" value="Adhesion_dom_sf"/>
</dbReference>
<reference evidence="3 4" key="1">
    <citation type="submission" date="2018-02" db="EMBL/GenBank/DDBJ databases">
        <title>Lelliotia aquatilis sp. nov., isolated from drinking water.</title>
        <authorList>
            <person name="Kaempfer P."/>
            <person name="Glaeser S."/>
            <person name="Exner M."/>
            <person name="Doijad S."/>
            <person name="Chakraborty T."/>
        </authorList>
    </citation>
    <scope>NUCLEOTIDE SEQUENCE [LARGE SCALE GENOMIC DNA]</scope>
    <source>
        <strain evidence="3 4">6331-17</strain>
    </source>
</reference>
<dbReference type="InterPro" id="IPR036937">
    <property type="entry name" value="Adhesion_dom_fimbrial_sf"/>
</dbReference>
<gene>
    <name evidence="3" type="ORF">C3712_14090</name>
</gene>
<organism evidence="3 4">
    <name type="scientific">Lelliottia aquatilis</name>
    <dbReference type="NCBI Taxonomy" id="2080838"/>
    <lineage>
        <taxon>Bacteria</taxon>
        <taxon>Pseudomonadati</taxon>
        <taxon>Pseudomonadota</taxon>
        <taxon>Gammaproteobacteria</taxon>
        <taxon>Enterobacterales</taxon>
        <taxon>Enterobacteriaceae</taxon>
        <taxon>Lelliottia</taxon>
    </lineage>
</organism>
<protein>
    <submittedName>
        <fullName evidence="3">Fimbrial protein</fullName>
    </submittedName>
</protein>
<dbReference type="SUPFAM" id="SSF49401">
    <property type="entry name" value="Bacterial adhesins"/>
    <property type="match status" value="1"/>
</dbReference>
<keyword evidence="1" id="KW-0732">Signal</keyword>
<evidence type="ECO:0000313" key="3">
    <source>
        <dbReference type="EMBL" id="POZ21960.1"/>
    </source>
</evidence>
<keyword evidence="4" id="KW-1185">Reference proteome</keyword>
<dbReference type="Gene3D" id="2.60.40.1090">
    <property type="entry name" value="Fimbrial-type adhesion domain"/>
    <property type="match status" value="1"/>
</dbReference>
<evidence type="ECO:0000256" key="1">
    <source>
        <dbReference type="SAM" id="SignalP"/>
    </source>
</evidence>
<dbReference type="EMBL" id="PQVW01000010">
    <property type="protein sequence ID" value="POZ21960.1"/>
    <property type="molecule type" value="Genomic_DNA"/>
</dbReference>
<dbReference type="Pfam" id="PF00419">
    <property type="entry name" value="Fimbrial"/>
    <property type="match status" value="1"/>
</dbReference>
<sequence length="179" mass="18884">MRDIPMKTWLLFCVLFSPLAGADLAHFNLIMTGTILKESCDIDAGSKNQTVHLGDFSENAFKAIGAVSTQTAFTIELTKCSPDIINAAITFTGAQDGGSDPSLLALSDTGGTGNMAKGVAVQLLDEHGEPLAVNSLSPIRYTLHGGSNSLNFALRYKATAHPVTPGNASAVLYFAMDYE</sequence>
<dbReference type="PANTHER" id="PTHR33420:SF5">
    <property type="entry name" value="FIMBRIAL SUBUNIT"/>
    <property type="match status" value="1"/>
</dbReference>
<dbReference type="InterPro" id="IPR000259">
    <property type="entry name" value="Adhesion_dom_fimbrial"/>
</dbReference>
<dbReference type="Proteomes" id="UP000237025">
    <property type="component" value="Unassembled WGS sequence"/>
</dbReference>
<dbReference type="InterPro" id="IPR050263">
    <property type="entry name" value="Bact_Fimbrial_Adh_Pro"/>
</dbReference>
<evidence type="ECO:0000259" key="2">
    <source>
        <dbReference type="Pfam" id="PF00419"/>
    </source>
</evidence>
<feature type="chain" id="PRO_5046758343" evidence="1">
    <location>
        <begin position="23"/>
        <end position="179"/>
    </location>
</feature>
<accession>A0ABX4ZZV5</accession>
<feature type="signal peptide" evidence="1">
    <location>
        <begin position="1"/>
        <end position="22"/>
    </location>
</feature>
<feature type="domain" description="Fimbrial-type adhesion" evidence="2">
    <location>
        <begin position="31"/>
        <end position="178"/>
    </location>
</feature>
<evidence type="ECO:0000313" key="4">
    <source>
        <dbReference type="Proteomes" id="UP000237025"/>
    </source>
</evidence>